<evidence type="ECO:0000256" key="1">
    <source>
        <dbReference type="SAM" id="MobiDB-lite"/>
    </source>
</evidence>
<feature type="region of interest" description="Disordered" evidence="1">
    <location>
        <begin position="34"/>
        <end position="81"/>
    </location>
</feature>
<evidence type="ECO:0000313" key="2">
    <source>
        <dbReference type="EMBL" id="KAF1913566.1"/>
    </source>
</evidence>
<evidence type="ECO:0000313" key="3">
    <source>
        <dbReference type="Proteomes" id="UP000800096"/>
    </source>
</evidence>
<organism evidence="2 3">
    <name type="scientific">Ampelomyces quisqualis</name>
    <name type="common">Powdery mildew agent</name>
    <dbReference type="NCBI Taxonomy" id="50730"/>
    <lineage>
        <taxon>Eukaryota</taxon>
        <taxon>Fungi</taxon>
        <taxon>Dikarya</taxon>
        <taxon>Ascomycota</taxon>
        <taxon>Pezizomycotina</taxon>
        <taxon>Dothideomycetes</taxon>
        <taxon>Pleosporomycetidae</taxon>
        <taxon>Pleosporales</taxon>
        <taxon>Pleosporineae</taxon>
        <taxon>Phaeosphaeriaceae</taxon>
        <taxon>Ampelomyces</taxon>
    </lineage>
</organism>
<feature type="compositionally biased region" description="Basic residues" evidence="1">
    <location>
        <begin position="63"/>
        <end position="75"/>
    </location>
</feature>
<sequence length="167" mass="19422">MHHSTQTYFLFPACINPLPFPPHFLSHHHTSNHFTHKHTHFFPNPRPQPTQNQNGRNQLLHSPRPRPRHPMHRAARPLAGNPMHRAAPPLARHPMHRAARALSRHPMHRAAVLVPSDQHAQHRSGLTRERLEQATFSFFHALKQQLPFLWTLFSFLLVTQPPPSFSF</sequence>
<reference evidence="2" key="1">
    <citation type="journal article" date="2020" name="Stud. Mycol.">
        <title>101 Dothideomycetes genomes: a test case for predicting lifestyles and emergence of pathogens.</title>
        <authorList>
            <person name="Haridas S."/>
            <person name="Albert R."/>
            <person name="Binder M."/>
            <person name="Bloem J."/>
            <person name="Labutti K."/>
            <person name="Salamov A."/>
            <person name="Andreopoulos B."/>
            <person name="Baker S."/>
            <person name="Barry K."/>
            <person name="Bills G."/>
            <person name="Bluhm B."/>
            <person name="Cannon C."/>
            <person name="Castanera R."/>
            <person name="Culley D."/>
            <person name="Daum C."/>
            <person name="Ezra D."/>
            <person name="Gonzalez J."/>
            <person name="Henrissat B."/>
            <person name="Kuo A."/>
            <person name="Liang C."/>
            <person name="Lipzen A."/>
            <person name="Lutzoni F."/>
            <person name="Magnuson J."/>
            <person name="Mondo S."/>
            <person name="Nolan M."/>
            <person name="Ohm R."/>
            <person name="Pangilinan J."/>
            <person name="Park H.-J."/>
            <person name="Ramirez L."/>
            <person name="Alfaro M."/>
            <person name="Sun H."/>
            <person name="Tritt A."/>
            <person name="Yoshinaga Y."/>
            <person name="Zwiers L.-H."/>
            <person name="Turgeon B."/>
            <person name="Goodwin S."/>
            <person name="Spatafora J."/>
            <person name="Crous P."/>
            <person name="Grigoriev I."/>
        </authorList>
    </citation>
    <scope>NUCLEOTIDE SEQUENCE</scope>
    <source>
        <strain evidence="2">HMLAC05119</strain>
    </source>
</reference>
<dbReference type="EMBL" id="ML979138">
    <property type="protein sequence ID" value="KAF1913566.1"/>
    <property type="molecule type" value="Genomic_DNA"/>
</dbReference>
<dbReference type="AlphaFoldDB" id="A0A6A5QFM0"/>
<name>A0A6A5QFM0_AMPQU</name>
<gene>
    <name evidence="2" type="ORF">BDU57DRAFT_520490</name>
</gene>
<protein>
    <submittedName>
        <fullName evidence="2">Uncharacterized protein</fullName>
    </submittedName>
</protein>
<keyword evidence="3" id="KW-1185">Reference proteome</keyword>
<proteinExistence type="predicted"/>
<accession>A0A6A5QFM0</accession>
<dbReference type="Proteomes" id="UP000800096">
    <property type="component" value="Unassembled WGS sequence"/>
</dbReference>
<feature type="compositionally biased region" description="Low complexity" evidence="1">
    <location>
        <begin position="49"/>
        <end position="62"/>
    </location>
</feature>